<feature type="signal peptide" evidence="2">
    <location>
        <begin position="1"/>
        <end position="23"/>
    </location>
</feature>
<dbReference type="Proteomes" id="UP001251870">
    <property type="component" value="Unassembled WGS sequence"/>
</dbReference>
<comment type="caution">
    <text evidence="3">The sequence shown here is derived from an EMBL/GenBank/DDBJ whole genome shotgun (WGS) entry which is preliminary data.</text>
</comment>
<dbReference type="RefSeq" id="WP_310546953.1">
    <property type="nucleotide sequence ID" value="NZ_JAVKGR010000001.1"/>
</dbReference>
<dbReference type="PROSITE" id="PS51257">
    <property type="entry name" value="PROKAR_LIPOPROTEIN"/>
    <property type="match status" value="1"/>
</dbReference>
<evidence type="ECO:0000313" key="3">
    <source>
        <dbReference type="EMBL" id="MDR8017956.1"/>
    </source>
</evidence>
<keyword evidence="2" id="KW-0732">Signal</keyword>
<feature type="chain" id="PRO_5045685431" description="PepSY domain-containing protein" evidence="2">
    <location>
        <begin position="24"/>
        <end position="214"/>
    </location>
</feature>
<name>A0ABU2DN83_9MICC</name>
<dbReference type="EMBL" id="JAVKGR010000001">
    <property type="protein sequence ID" value="MDR8017956.1"/>
    <property type="molecule type" value="Genomic_DNA"/>
</dbReference>
<sequence length="214" mass="22353">MNSWSRPSATVAAILLSAGLVTACNPQDGIVSGDSEEATEEAVPSNEPTAENVTSIDGVDTTLDVALRGVQTAVEAEEGMAVSFDKDGGDEAGMHTGILVDETDLHVVVTSQDGTSVVETLEEGEAEETVRELAPEVEVPMLRAMDIARGDSAGQVVEAQLEDRDGDLIVWHVTMQGPDTENTVIIDARNGAVVPEGENPVEEQNIGGDPDTDG</sequence>
<feature type="region of interest" description="Disordered" evidence="1">
    <location>
        <begin position="194"/>
        <end position="214"/>
    </location>
</feature>
<proteinExistence type="predicted"/>
<feature type="region of interest" description="Disordered" evidence="1">
    <location>
        <begin position="28"/>
        <end position="51"/>
    </location>
</feature>
<reference evidence="3 4" key="1">
    <citation type="submission" date="2023-09" db="EMBL/GenBank/DDBJ databases">
        <title>Description of three actinobacteria isolated from air of manufacturing shop in a pharmaceutical factory.</title>
        <authorList>
            <person name="Zhang D.-F."/>
        </authorList>
    </citation>
    <scope>NUCLEOTIDE SEQUENCE [LARGE SCALE GENOMIC DNA]</scope>
    <source>
        <strain evidence="3 4">LY-0111</strain>
    </source>
</reference>
<dbReference type="Gene3D" id="3.10.450.40">
    <property type="match status" value="1"/>
</dbReference>
<evidence type="ECO:0008006" key="5">
    <source>
        <dbReference type="Google" id="ProtNLM"/>
    </source>
</evidence>
<protein>
    <recommendedName>
        <fullName evidence="5">PepSY domain-containing protein</fullName>
    </recommendedName>
</protein>
<keyword evidence="4" id="KW-1185">Reference proteome</keyword>
<evidence type="ECO:0000313" key="4">
    <source>
        <dbReference type="Proteomes" id="UP001251870"/>
    </source>
</evidence>
<evidence type="ECO:0000256" key="1">
    <source>
        <dbReference type="SAM" id="MobiDB-lite"/>
    </source>
</evidence>
<gene>
    <name evidence="3" type="ORF">RIL96_00040</name>
</gene>
<accession>A0ABU2DN83</accession>
<evidence type="ECO:0000256" key="2">
    <source>
        <dbReference type="SAM" id="SignalP"/>
    </source>
</evidence>
<organism evidence="3 4">
    <name type="scientific">Nesterenkonia aerolata</name>
    <dbReference type="NCBI Taxonomy" id="3074079"/>
    <lineage>
        <taxon>Bacteria</taxon>
        <taxon>Bacillati</taxon>
        <taxon>Actinomycetota</taxon>
        <taxon>Actinomycetes</taxon>
        <taxon>Micrococcales</taxon>
        <taxon>Micrococcaceae</taxon>
        <taxon>Nesterenkonia</taxon>
    </lineage>
</organism>